<sequence>MEIFKFFEKGPGFWLLLGVMTIILAVIALILKRSSKKEYIGRIIVPVFFIEMAVVFGLLTLTFPNKGDVVGPGVVPGLWIIFIIIFSIVLLMRVFLGYEEIDPPWGHIGKVFIYIGLIVAYLLIMQLIGYFLATILFLITGMYFLTYRNWKVMISMSVGWILFSYFAFYKLLYVPLPKGWIIERIFG</sequence>
<protein>
    <recommendedName>
        <fullName evidence="2">DUF1468 domain-containing protein</fullName>
    </recommendedName>
</protein>
<keyword evidence="1" id="KW-1133">Transmembrane helix</keyword>
<keyword evidence="1" id="KW-0472">Membrane</keyword>
<keyword evidence="4" id="KW-1185">Reference proteome</keyword>
<dbReference type="AlphaFoldDB" id="A0A841RI14"/>
<name>A0A841RI14_9SPIO</name>
<keyword evidence="1" id="KW-0812">Transmembrane</keyword>
<proteinExistence type="predicted"/>
<feature type="domain" description="DUF1468" evidence="2">
    <location>
        <begin position="45"/>
        <end position="177"/>
    </location>
</feature>
<evidence type="ECO:0000256" key="1">
    <source>
        <dbReference type="SAM" id="Phobius"/>
    </source>
</evidence>
<feature type="transmembrane region" description="Helical" evidence="1">
    <location>
        <begin position="111"/>
        <end position="144"/>
    </location>
</feature>
<dbReference type="RefSeq" id="WP_184748412.1">
    <property type="nucleotide sequence ID" value="NZ_JACHGJ010000010.1"/>
</dbReference>
<dbReference type="InterPro" id="IPR009936">
    <property type="entry name" value="DUF1468"/>
</dbReference>
<accession>A0A841RI14</accession>
<evidence type="ECO:0000259" key="2">
    <source>
        <dbReference type="Pfam" id="PF07331"/>
    </source>
</evidence>
<gene>
    <name evidence="3" type="ORF">HNR50_003867</name>
</gene>
<feature type="transmembrane region" description="Helical" evidence="1">
    <location>
        <begin position="150"/>
        <end position="168"/>
    </location>
</feature>
<feature type="transmembrane region" description="Helical" evidence="1">
    <location>
        <begin position="12"/>
        <end position="31"/>
    </location>
</feature>
<evidence type="ECO:0000313" key="3">
    <source>
        <dbReference type="EMBL" id="MBB6482178.1"/>
    </source>
</evidence>
<dbReference type="EMBL" id="JACHGJ010000010">
    <property type="protein sequence ID" value="MBB6482178.1"/>
    <property type="molecule type" value="Genomic_DNA"/>
</dbReference>
<comment type="caution">
    <text evidence="3">The sequence shown here is derived from an EMBL/GenBank/DDBJ whole genome shotgun (WGS) entry which is preliminary data.</text>
</comment>
<evidence type="ECO:0000313" key="4">
    <source>
        <dbReference type="Proteomes" id="UP000587760"/>
    </source>
</evidence>
<dbReference type="Proteomes" id="UP000587760">
    <property type="component" value="Unassembled WGS sequence"/>
</dbReference>
<feature type="transmembrane region" description="Helical" evidence="1">
    <location>
        <begin position="43"/>
        <end position="63"/>
    </location>
</feature>
<dbReference type="Pfam" id="PF07331">
    <property type="entry name" value="TctB"/>
    <property type="match status" value="1"/>
</dbReference>
<reference evidence="3 4" key="1">
    <citation type="submission" date="2020-08" db="EMBL/GenBank/DDBJ databases">
        <title>Genomic Encyclopedia of Type Strains, Phase IV (KMG-IV): sequencing the most valuable type-strain genomes for metagenomic binning, comparative biology and taxonomic classification.</title>
        <authorList>
            <person name="Goeker M."/>
        </authorList>
    </citation>
    <scope>NUCLEOTIDE SEQUENCE [LARGE SCALE GENOMIC DNA]</scope>
    <source>
        <strain evidence="3 4">DSM 2461</strain>
    </source>
</reference>
<organism evidence="3 4">
    <name type="scientific">Spirochaeta isovalerica</name>
    <dbReference type="NCBI Taxonomy" id="150"/>
    <lineage>
        <taxon>Bacteria</taxon>
        <taxon>Pseudomonadati</taxon>
        <taxon>Spirochaetota</taxon>
        <taxon>Spirochaetia</taxon>
        <taxon>Spirochaetales</taxon>
        <taxon>Spirochaetaceae</taxon>
        <taxon>Spirochaeta</taxon>
    </lineage>
</organism>
<feature type="transmembrane region" description="Helical" evidence="1">
    <location>
        <begin position="69"/>
        <end position="91"/>
    </location>
</feature>